<proteinExistence type="predicted"/>
<comment type="caution">
    <text evidence="1">The sequence shown here is derived from an EMBL/GenBank/DDBJ whole genome shotgun (WGS) entry which is preliminary data.</text>
</comment>
<protein>
    <submittedName>
        <fullName evidence="1">Uncharacterized protein</fullName>
    </submittedName>
</protein>
<dbReference type="EMBL" id="PYHR01000002">
    <property type="protein sequence ID" value="PWD51563.1"/>
    <property type="molecule type" value="Genomic_DNA"/>
</dbReference>
<evidence type="ECO:0000313" key="1">
    <source>
        <dbReference type="EMBL" id="PWD51563.1"/>
    </source>
</evidence>
<evidence type="ECO:0000313" key="2">
    <source>
        <dbReference type="Proteomes" id="UP000245166"/>
    </source>
</evidence>
<reference evidence="1 2" key="1">
    <citation type="submission" date="2018-03" db="EMBL/GenBank/DDBJ databases">
        <title>Genome assembly of novel Miniimonas species PCH200.</title>
        <authorList>
            <person name="Thakur V."/>
            <person name="Kumar V."/>
            <person name="Singh D."/>
        </authorList>
    </citation>
    <scope>NUCLEOTIDE SEQUENCE [LARGE SCALE GENOMIC DNA]</scope>
    <source>
        <strain evidence="1 2">PCH200</strain>
    </source>
</reference>
<dbReference type="AlphaFoldDB" id="A0A2U1ZX94"/>
<organism evidence="1 2">
    <name type="scientific">Serinibacter arcticus</name>
    <dbReference type="NCBI Taxonomy" id="1655435"/>
    <lineage>
        <taxon>Bacteria</taxon>
        <taxon>Bacillati</taxon>
        <taxon>Actinomycetota</taxon>
        <taxon>Actinomycetes</taxon>
        <taxon>Micrococcales</taxon>
        <taxon>Beutenbergiaceae</taxon>
        <taxon>Serinibacter</taxon>
    </lineage>
</organism>
<accession>A0A2U1ZX94</accession>
<keyword evidence="2" id="KW-1185">Reference proteome</keyword>
<dbReference type="Proteomes" id="UP000245166">
    <property type="component" value="Unassembled WGS sequence"/>
</dbReference>
<gene>
    <name evidence="1" type="ORF">C8046_13840</name>
</gene>
<name>A0A2U1ZX94_9MICO</name>
<sequence length="159" mass="16577">MNDLASGSTERTLTAGSATLTVTYWSELDMSQWTPDASKPVSLSLTATSAEGNPLFLSRLQVVSSARDGAGELVESLPDLVDDATVSPGYTIEDPYSYSTTVLVPALPAEARSVQLTFSYEVLVATDDDAETFSKQTATDTVTVAVVGVDDAAGDAATD</sequence>